<feature type="signal peptide" evidence="1">
    <location>
        <begin position="1"/>
        <end position="21"/>
    </location>
</feature>
<evidence type="ECO:0000313" key="3">
    <source>
        <dbReference type="Proteomes" id="UP000763641"/>
    </source>
</evidence>
<dbReference type="EMBL" id="JAFEMC010000007">
    <property type="protein sequence ID" value="MBM6578425.1"/>
    <property type="molecule type" value="Genomic_DNA"/>
</dbReference>
<organism evidence="2 3">
    <name type="scientific">Sphingomonas longa</name>
    <dbReference type="NCBI Taxonomy" id="2778730"/>
    <lineage>
        <taxon>Bacteria</taxon>
        <taxon>Pseudomonadati</taxon>
        <taxon>Pseudomonadota</taxon>
        <taxon>Alphaproteobacteria</taxon>
        <taxon>Sphingomonadales</taxon>
        <taxon>Sphingomonadaceae</taxon>
        <taxon>Sphingomonas</taxon>
    </lineage>
</organism>
<name>A0ABS2DBW6_9SPHN</name>
<evidence type="ECO:0000256" key="1">
    <source>
        <dbReference type="SAM" id="SignalP"/>
    </source>
</evidence>
<proteinExistence type="predicted"/>
<sequence>MTFKFVLAAALAVVGVSPALASPAAAAPVAATAPLSAAAWEPQRTIVHERTVVRRGPGYGRHGYRDRVRTRRVCTNRWRHGERVRVCRTVRRYR</sequence>
<keyword evidence="3" id="KW-1185">Reference proteome</keyword>
<protein>
    <submittedName>
        <fullName evidence="2">Uncharacterized protein</fullName>
    </submittedName>
</protein>
<feature type="chain" id="PRO_5045088124" evidence="1">
    <location>
        <begin position="22"/>
        <end position="94"/>
    </location>
</feature>
<dbReference type="RefSeq" id="WP_204200520.1">
    <property type="nucleotide sequence ID" value="NZ_JAFEMC010000007.1"/>
</dbReference>
<accession>A0ABS2DBW6</accession>
<reference evidence="2 3" key="1">
    <citation type="submission" date="2020-12" db="EMBL/GenBank/DDBJ databases">
        <title>Sphingomonas sp.</title>
        <authorList>
            <person name="Kim M.K."/>
        </authorList>
    </citation>
    <scope>NUCLEOTIDE SEQUENCE [LARGE SCALE GENOMIC DNA]</scope>
    <source>
        <strain evidence="2 3">BT552</strain>
    </source>
</reference>
<comment type="caution">
    <text evidence="2">The sequence shown here is derived from an EMBL/GenBank/DDBJ whole genome shotgun (WGS) entry which is preliminary data.</text>
</comment>
<evidence type="ECO:0000313" key="2">
    <source>
        <dbReference type="EMBL" id="MBM6578425.1"/>
    </source>
</evidence>
<gene>
    <name evidence="2" type="ORF">ILT43_18750</name>
</gene>
<dbReference type="Proteomes" id="UP000763641">
    <property type="component" value="Unassembled WGS sequence"/>
</dbReference>
<keyword evidence="1" id="KW-0732">Signal</keyword>